<dbReference type="STRING" id="662367.SAMN05216167_101650"/>
<dbReference type="PROSITE" id="PS51257">
    <property type="entry name" value="PROKAR_LIPOPROTEIN"/>
    <property type="match status" value="1"/>
</dbReference>
<dbReference type="EMBL" id="FOLQ01000001">
    <property type="protein sequence ID" value="SFC20309.1"/>
    <property type="molecule type" value="Genomic_DNA"/>
</dbReference>
<evidence type="ECO:0000313" key="2">
    <source>
        <dbReference type="Proteomes" id="UP000198598"/>
    </source>
</evidence>
<sequence length="282" mass="30661">MKTSFCIVSLLLFLSCSDPTPVLPLAFQEFDGKVALVTPSGVVKIKLNQAVKWRSTGGQVTQDQNNMLTYAAPATSGMQQVVIKHPDNPSDSLVLSIAVTPSAALFQLLRSGNNVLIFRHAAADVGSDQTASVVPDWWKSCDSKLARQLNSQGLQDAATIGKTIKRLEIPIGRMLSSEFCRAFTTASQMATGLTIQQTNGLTLTVYDEANRCDNTLKLAASQPRDTKNTIFITHTGIRVQQPDCDLLNKLQWGDAALFTLNENKTTTYAGTIPVKDWTDLAQ</sequence>
<dbReference type="RefSeq" id="WP_093822992.1">
    <property type="nucleotide sequence ID" value="NZ_FOLQ01000001.1"/>
</dbReference>
<dbReference type="Gene3D" id="3.40.50.1240">
    <property type="entry name" value="Phosphoglycerate mutase-like"/>
    <property type="match status" value="1"/>
</dbReference>
<gene>
    <name evidence="1" type="ORF">SAMN05216167_101650</name>
</gene>
<keyword evidence="2" id="KW-1185">Reference proteome</keyword>
<dbReference type="SUPFAM" id="SSF53254">
    <property type="entry name" value="Phosphoglycerate mutase-like"/>
    <property type="match status" value="1"/>
</dbReference>
<name>A0A1I1H814_9BACT</name>
<dbReference type="OrthoDB" id="837575at2"/>
<accession>A0A1I1H814</accession>
<proteinExistence type="predicted"/>
<reference evidence="1 2" key="1">
    <citation type="submission" date="2016-10" db="EMBL/GenBank/DDBJ databases">
        <authorList>
            <person name="de Groot N.N."/>
        </authorList>
    </citation>
    <scope>NUCLEOTIDE SEQUENCE [LARGE SCALE GENOMIC DNA]</scope>
    <source>
        <strain evidence="1 2">DSM 26130</strain>
    </source>
</reference>
<organism evidence="1 2">
    <name type="scientific">Spirosoma endophyticum</name>
    <dbReference type="NCBI Taxonomy" id="662367"/>
    <lineage>
        <taxon>Bacteria</taxon>
        <taxon>Pseudomonadati</taxon>
        <taxon>Bacteroidota</taxon>
        <taxon>Cytophagia</taxon>
        <taxon>Cytophagales</taxon>
        <taxon>Cytophagaceae</taxon>
        <taxon>Spirosoma</taxon>
    </lineage>
</organism>
<evidence type="ECO:0000313" key="1">
    <source>
        <dbReference type="EMBL" id="SFC20309.1"/>
    </source>
</evidence>
<dbReference type="InterPro" id="IPR029033">
    <property type="entry name" value="His_PPase_superfam"/>
</dbReference>
<dbReference type="AlphaFoldDB" id="A0A1I1H814"/>
<dbReference type="Proteomes" id="UP000198598">
    <property type="component" value="Unassembled WGS sequence"/>
</dbReference>
<protein>
    <submittedName>
        <fullName evidence="1">Uncharacterized protein</fullName>
    </submittedName>
</protein>